<accession>A0AAV6FEN9</accession>
<dbReference type="GO" id="GO:0006955">
    <property type="term" value="P:immune response"/>
    <property type="evidence" value="ECO:0007669"/>
    <property type="project" value="TreeGrafter"/>
</dbReference>
<feature type="domain" description="Ig-like" evidence="6">
    <location>
        <begin position="290"/>
        <end position="377"/>
    </location>
</feature>
<keyword evidence="8" id="KW-1185">Reference proteome</keyword>
<sequence length="505" mass="55762">MRGRAVSSLMSGSLYVFVKALPTAAVTVESPEGPYYPGDEVTLRCDIAEYTDWYWYYWRRGNDNIPNQNKQSITIAHPDQAGQYQYTCEGSRQNRPKTSQHSTPVSVSVRAFPVPTLTVQPSPVFTGETVTLTCGIQPSSGWTYQWNILGSIKPSETNTYIISRATVSDQGEYWCYGVRDRSRKSTYYSSTVQFTVNALPLATLTVEPQSPVFTGENVTLKCVIESLSGWIYKWYKESSRTPVSEGNTFTIRGAAESHKGQYWCQGEKRHRPTSSQPSRRITLDVKDSKPKLTLTPGHQLLKGDSVTLRCELGVSSDLVFYWYRNTQTSDPLNQTDGNSYSISSVKVSDGGQYWCRARRGDPVFYTQYSDAAEIKFTDAGSSTLVVAVGVVMGLLVAFALVILLVLLYRSKKAKGSVSVTPNLGPQQSNSHSTTSQNRVFGGAVAGTGDVVYAEIELKDTDEKKKEAKRRATMSNTLYSLLRPVKSAVSDGGGDRSSDVTYANAK</sequence>
<organism evidence="7 8">
    <name type="scientific">Alosa alosa</name>
    <name type="common">allis shad</name>
    <dbReference type="NCBI Taxonomy" id="278164"/>
    <lineage>
        <taxon>Eukaryota</taxon>
        <taxon>Metazoa</taxon>
        <taxon>Chordata</taxon>
        <taxon>Craniata</taxon>
        <taxon>Vertebrata</taxon>
        <taxon>Euteleostomi</taxon>
        <taxon>Actinopterygii</taxon>
        <taxon>Neopterygii</taxon>
        <taxon>Teleostei</taxon>
        <taxon>Clupei</taxon>
        <taxon>Clupeiformes</taxon>
        <taxon>Clupeoidei</taxon>
        <taxon>Clupeidae</taxon>
        <taxon>Alosa</taxon>
    </lineage>
</organism>
<dbReference type="Pfam" id="PF13895">
    <property type="entry name" value="Ig_2"/>
    <property type="match status" value="1"/>
</dbReference>
<evidence type="ECO:0000256" key="4">
    <source>
        <dbReference type="SAM" id="Phobius"/>
    </source>
</evidence>
<evidence type="ECO:0000259" key="6">
    <source>
        <dbReference type="PROSITE" id="PS50835"/>
    </source>
</evidence>
<dbReference type="GO" id="GO:0007166">
    <property type="term" value="P:cell surface receptor signaling pathway"/>
    <property type="evidence" value="ECO:0007669"/>
    <property type="project" value="TreeGrafter"/>
</dbReference>
<keyword evidence="1 5" id="KW-0732">Signal</keyword>
<feature type="domain" description="Ig-like" evidence="6">
    <location>
        <begin position="200"/>
        <end position="282"/>
    </location>
</feature>
<feature type="region of interest" description="Disordered" evidence="3">
    <location>
        <begin position="416"/>
        <end position="438"/>
    </location>
</feature>
<dbReference type="InterPro" id="IPR013783">
    <property type="entry name" value="Ig-like_fold"/>
</dbReference>
<dbReference type="SMART" id="SM00409">
    <property type="entry name" value="IG"/>
    <property type="match status" value="4"/>
</dbReference>
<comment type="caution">
    <text evidence="7">The sequence shown here is derived from an EMBL/GenBank/DDBJ whole genome shotgun (WGS) entry which is preliminary data.</text>
</comment>
<dbReference type="SMART" id="SM00408">
    <property type="entry name" value="IGc2"/>
    <property type="match status" value="3"/>
</dbReference>
<dbReference type="Proteomes" id="UP000823561">
    <property type="component" value="Chromosome 24"/>
</dbReference>
<feature type="domain" description="Ig-like" evidence="6">
    <location>
        <begin position="22"/>
        <end position="108"/>
    </location>
</feature>
<evidence type="ECO:0000256" key="1">
    <source>
        <dbReference type="ARBA" id="ARBA00022729"/>
    </source>
</evidence>
<proteinExistence type="predicted"/>
<keyword evidence="4" id="KW-0472">Membrane</keyword>
<feature type="domain" description="Ig-like" evidence="6">
    <location>
        <begin position="115"/>
        <end position="193"/>
    </location>
</feature>
<evidence type="ECO:0000256" key="5">
    <source>
        <dbReference type="SAM" id="SignalP"/>
    </source>
</evidence>
<dbReference type="GO" id="GO:0009897">
    <property type="term" value="C:external side of plasma membrane"/>
    <property type="evidence" value="ECO:0007669"/>
    <property type="project" value="TreeGrafter"/>
</dbReference>
<dbReference type="EMBL" id="JADWDJ010000024">
    <property type="protein sequence ID" value="KAG5261120.1"/>
    <property type="molecule type" value="Genomic_DNA"/>
</dbReference>
<reference evidence="7" key="1">
    <citation type="submission" date="2020-10" db="EMBL/GenBank/DDBJ databases">
        <title>Chromosome-scale genome assembly of the Allis shad, Alosa alosa.</title>
        <authorList>
            <person name="Margot Z."/>
            <person name="Christophe K."/>
            <person name="Cabau C."/>
            <person name="Louis A."/>
            <person name="Berthelot C."/>
            <person name="Parey E."/>
            <person name="Roest Crollius H."/>
            <person name="Montfort J."/>
            <person name="Robinson-Rechavi M."/>
            <person name="Bucao C."/>
            <person name="Bouchez O."/>
            <person name="Gislard M."/>
            <person name="Lluch J."/>
            <person name="Milhes M."/>
            <person name="Lampietro C."/>
            <person name="Lopez Roques C."/>
            <person name="Donnadieu C."/>
            <person name="Braasch I."/>
            <person name="Desvignes T."/>
            <person name="Postlethwait J."/>
            <person name="Bobe J."/>
            <person name="Guiguen Y."/>
        </authorList>
    </citation>
    <scope>NUCLEOTIDE SEQUENCE</scope>
    <source>
        <strain evidence="7">M-15738</strain>
        <tissue evidence="7">Blood</tissue>
    </source>
</reference>
<feature type="compositionally biased region" description="Low complexity" evidence="3">
    <location>
        <begin position="426"/>
        <end position="437"/>
    </location>
</feature>
<keyword evidence="4" id="KW-1133">Transmembrane helix</keyword>
<feature type="signal peptide" evidence="5">
    <location>
        <begin position="1"/>
        <end position="20"/>
    </location>
</feature>
<dbReference type="PROSITE" id="PS50835">
    <property type="entry name" value="IG_LIKE"/>
    <property type="match status" value="4"/>
</dbReference>
<dbReference type="GO" id="GO:0004888">
    <property type="term" value="F:transmembrane signaling receptor activity"/>
    <property type="evidence" value="ECO:0007669"/>
    <property type="project" value="TreeGrafter"/>
</dbReference>
<dbReference type="InterPro" id="IPR050488">
    <property type="entry name" value="Ig_Fc_receptor"/>
</dbReference>
<feature type="region of interest" description="Disordered" evidence="3">
    <location>
        <begin position="486"/>
        <end position="505"/>
    </location>
</feature>
<dbReference type="PANTHER" id="PTHR11481">
    <property type="entry name" value="IMMUNOGLOBULIN FC RECEPTOR"/>
    <property type="match status" value="1"/>
</dbReference>
<name>A0AAV6FEN9_9TELE</name>
<evidence type="ECO:0000313" key="7">
    <source>
        <dbReference type="EMBL" id="KAG5261120.1"/>
    </source>
</evidence>
<dbReference type="Gene3D" id="2.60.40.10">
    <property type="entry name" value="Immunoglobulins"/>
    <property type="match status" value="4"/>
</dbReference>
<keyword evidence="4" id="KW-0812">Transmembrane</keyword>
<dbReference type="PANTHER" id="PTHR11481:SF64">
    <property type="entry name" value="FC RECEPTOR-LIKE PROTEIN 4"/>
    <property type="match status" value="1"/>
</dbReference>
<feature type="non-terminal residue" evidence="7">
    <location>
        <position position="505"/>
    </location>
</feature>
<protein>
    <recommendedName>
        <fullName evidence="6">Ig-like domain-containing protein</fullName>
    </recommendedName>
</protein>
<gene>
    <name evidence="7" type="ORF">AALO_G00300250</name>
</gene>
<dbReference type="SUPFAM" id="SSF48726">
    <property type="entry name" value="Immunoglobulin"/>
    <property type="match status" value="4"/>
</dbReference>
<feature type="chain" id="PRO_5043484627" description="Ig-like domain-containing protein" evidence="5">
    <location>
        <begin position="21"/>
        <end position="505"/>
    </location>
</feature>
<dbReference type="InterPro" id="IPR036179">
    <property type="entry name" value="Ig-like_dom_sf"/>
</dbReference>
<evidence type="ECO:0000256" key="3">
    <source>
        <dbReference type="SAM" id="MobiDB-lite"/>
    </source>
</evidence>
<dbReference type="InterPro" id="IPR007110">
    <property type="entry name" value="Ig-like_dom"/>
</dbReference>
<keyword evidence="2" id="KW-1015">Disulfide bond</keyword>
<dbReference type="AlphaFoldDB" id="A0AAV6FEN9"/>
<evidence type="ECO:0000256" key="2">
    <source>
        <dbReference type="ARBA" id="ARBA00023157"/>
    </source>
</evidence>
<evidence type="ECO:0000313" key="8">
    <source>
        <dbReference type="Proteomes" id="UP000823561"/>
    </source>
</evidence>
<dbReference type="InterPro" id="IPR003599">
    <property type="entry name" value="Ig_sub"/>
</dbReference>
<feature type="transmembrane region" description="Helical" evidence="4">
    <location>
        <begin position="384"/>
        <end position="408"/>
    </location>
</feature>
<dbReference type="Pfam" id="PF13927">
    <property type="entry name" value="Ig_3"/>
    <property type="match status" value="2"/>
</dbReference>
<dbReference type="InterPro" id="IPR003598">
    <property type="entry name" value="Ig_sub2"/>
</dbReference>